<dbReference type="OrthoDB" id="9760333at2"/>
<dbReference type="InterPro" id="IPR000531">
    <property type="entry name" value="Beta-barrel_TonB"/>
</dbReference>
<dbReference type="PANTHER" id="PTHR32552">
    <property type="entry name" value="FERRICHROME IRON RECEPTOR-RELATED"/>
    <property type="match status" value="1"/>
</dbReference>
<dbReference type="AlphaFoldDB" id="A0A437N6W3"/>
<evidence type="ECO:0000256" key="11">
    <source>
        <dbReference type="PROSITE-ProRule" id="PRU01360"/>
    </source>
</evidence>
<dbReference type="GO" id="GO:0006826">
    <property type="term" value="P:iron ion transport"/>
    <property type="evidence" value="ECO:0007669"/>
    <property type="project" value="UniProtKB-KW"/>
</dbReference>
<dbReference type="Gene3D" id="2.40.170.20">
    <property type="entry name" value="TonB-dependent receptor, beta-barrel domain"/>
    <property type="match status" value="1"/>
</dbReference>
<evidence type="ECO:0000256" key="5">
    <source>
        <dbReference type="ARBA" id="ARBA00022692"/>
    </source>
</evidence>
<dbReference type="CDD" id="cd01347">
    <property type="entry name" value="ligand_gated_channel"/>
    <property type="match status" value="1"/>
</dbReference>
<accession>A0A437N6W3</accession>
<evidence type="ECO:0000259" key="13">
    <source>
        <dbReference type="Pfam" id="PF00593"/>
    </source>
</evidence>
<dbReference type="Pfam" id="PF00593">
    <property type="entry name" value="TonB_dep_Rec_b-barrel"/>
    <property type="match status" value="1"/>
</dbReference>
<evidence type="ECO:0000256" key="3">
    <source>
        <dbReference type="ARBA" id="ARBA00022452"/>
    </source>
</evidence>
<dbReference type="SUPFAM" id="SSF56935">
    <property type="entry name" value="Porins"/>
    <property type="match status" value="1"/>
</dbReference>
<feature type="domain" description="TonB-dependent receptor plug" evidence="14">
    <location>
        <begin position="92"/>
        <end position="200"/>
    </location>
</feature>
<dbReference type="InterPro" id="IPR039426">
    <property type="entry name" value="TonB-dep_rcpt-like"/>
</dbReference>
<comment type="caution">
    <text evidence="15">The sequence shown here is derived from an EMBL/GenBank/DDBJ whole genome shotgun (WGS) entry which is preliminary data.</text>
</comment>
<comment type="similarity">
    <text evidence="11 12">Belongs to the TonB-dependent receptor family.</text>
</comment>
<evidence type="ECO:0000256" key="9">
    <source>
        <dbReference type="ARBA" id="ARBA00023136"/>
    </source>
</evidence>
<evidence type="ECO:0000256" key="4">
    <source>
        <dbReference type="ARBA" id="ARBA00022496"/>
    </source>
</evidence>
<protein>
    <submittedName>
        <fullName evidence="15">TonB-dependent receptor</fullName>
    </submittedName>
</protein>
<evidence type="ECO:0000256" key="10">
    <source>
        <dbReference type="ARBA" id="ARBA00023237"/>
    </source>
</evidence>
<keyword evidence="9 11" id="KW-0472">Membrane</keyword>
<keyword evidence="7" id="KW-0406">Ion transport</keyword>
<dbReference type="Proteomes" id="UP000282837">
    <property type="component" value="Unassembled WGS sequence"/>
</dbReference>
<feature type="domain" description="TonB-dependent receptor-like beta-barrel" evidence="13">
    <location>
        <begin position="321"/>
        <end position="762"/>
    </location>
</feature>
<keyword evidence="4" id="KW-0410">Iron transport</keyword>
<dbReference type="PROSITE" id="PS52016">
    <property type="entry name" value="TONB_DEPENDENT_REC_3"/>
    <property type="match status" value="1"/>
</dbReference>
<keyword evidence="16" id="KW-1185">Reference proteome</keyword>
<keyword evidence="8 12" id="KW-0798">TonB box</keyword>
<evidence type="ECO:0000259" key="14">
    <source>
        <dbReference type="Pfam" id="PF07715"/>
    </source>
</evidence>
<keyword evidence="3 11" id="KW-1134">Transmembrane beta strand</keyword>
<evidence type="ECO:0000256" key="1">
    <source>
        <dbReference type="ARBA" id="ARBA00004571"/>
    </source>
</evidence>
<organism evidence="15 16">
    <name type="scientific">Novosphingobium umbonatum</name>
    <dbReference type="NCBI Taxonomy" id="1908524"/>
    <lineage>
        <taxon>Bacteria</taxon>
        <taxon>Pseudomonadati</taxon>
        <taxon>Pseudomonadota</taxon>
        <taxon>Alphaproteobacteria</taxon>
        <taxon>Sphingomonadales</taxon>
        <taxon>Sphingomonadaceae</taxon>
        <taxon>Novosphingobium</taxon>
    </lineage>
</organism>
<evidence type="ECO:0000256" key="2">
    <source>
        <dbReference type="ARBA" id="ARBA00022448"/>
    </source>
</evidence>
<evidence type="ECO:0000313" key="16">
    <source>
        <dbReference type="Proteomes" id="UP000282837"/>
    </source>
</evidence>
<name>A0A437N6W3_9SPHN</name>
<keyword evidence="10 11" id="KW-0998">Cell outer membrane</keyword>
<evidence type="ECO:0000256" key="8">
    <source>
        <dbReference type="ARBA" id="ARBA00023077"/>
    </source>
</evidence>
<dbReference type="InterPro" id="IPR012910">
    <property type="entry name" value="Plug_dom"/>
</dbReference>
<keyword evidence="5 11" id="KW-0812">Transmembrane</keyword>
<evidence type="ECO:0000256" key="7">
    <source>
        <dbReference type="ARBA" id="ARBA00023065"/>
    </source>
</evidence>
<dbReference type="EMBL" id="SACO01000004">
    <property type="protein sequence ID" value="RVU05664.1"/>
    <property type="molecule type" value="Genomic_DNA"/>
</dbReference>
<dbReference type="InterPro" id="IPR036942">
    <property type="entry name" value="Beta-barrel_TonB_sf"/>
</dbReference>
<dbReference type="Pfam" id="PF07715">
    <property type="entry name" value="Plug"/>
    <property type="match status" value="1"/>
</dbReference>
<evidence type="ECO:0000256" key="12">
    <source>
        <dbReference type="RuleBase" id="RU003357"/>
    </source>
</evidence>
<dbReference type="GO" id="GO:0009279">
    <property type="term" value="C:cell outer membrane"/>
    <property type="evidence" value="ECO:0007669"/>
    <property type="project" value="UniProtKB-SubCell"/>
</dbReference>
<keyword evidence="15" id="KW-0675">Receptor</keyword>
<gene>
    <name evidence="15" type="ORF">EOE18_06630</name>
</gene>
<reference evidence="15 16" key="1">
    <citation type="submission" date="2019-01" db="EMBL/GenBank/DDBJ databases">
        <authorList>
            <person name="Chen W.-M."/>
        </authorList>
    </citation>
    <scope>NUCLEOTIDE SEQUENCE [LARGE SCALE GENOMIC DNA]</scope>
    <source>
        <strain evidence="15 16">FSY-9</strain>
    </source>
</reference>
<keyword evidence="2 11" id="KW-0813">Transport</keyword>
<proteinExistence type="inferred from homology"/>
<dbReference type="PANTHER" id="PTHR32552:SF81">
    <property type="entry name" value="TONB-DEPENDENT OUTER MEMBRANE RECEPTOR"/>
    <property type="match status" value="1"/>
</dbReference>
<sequence>MFAFILDKARPLETRLSHLDNLVSRGGRSRRPAQERIMTYTKTQLWLAGTACAIVAMAQASSAQAQSAAPPKIQDAASGEIIVTAQKREQSLQKVPVSVSVIGATALAANRVAGIEQLAQIAPSVNFTNSANTRGQGVSVRGIGTLNFSDGVEPSVSTVIDGVVIGRSAASFFDFSDISRVEVLRGPQGTLFGKNASAGAINLVTEKPSLTRNSLDGTISYGTFNDFRLKGSASMVLKDGSVALRLSGFRSTADGVITNLYNGKNLNNINTWGLRGKLLWDMGDNTSLYIIGDYSANNRRCCVSTIRSILPATTYYNGQTRAQLTANQQIGPLNRTVNIDGDAFGNQSAGGVSAEFNTELLGQTLTSVTAYRAFKTYDNNDADGVQVDVYNVNNALQHQKQFTQELRLTSPAKQKLEYVLGLFYFYQDLDTVTQVKGTGFTALPAGQYLGNQVDRSIRNNNGAAFGQFTYHPTEELSLIGGFRYTAENATANFARSVLAGANGPATGLGGPVYTSPALHFSNKDFSYKLGADYKFSRDVMAYITYTRGYKGPAINLLNNLTASVVNAGQAILKPEIARNLEVGLRTQMLDRKLTLNVTGFHETFTNFQAQTFNAVLSTFTLANAGKLTANGVEVEAIAHPAQGFNLSANVAYTDTKVEGFVIACYPGQTLALGCGANSTQDVTGQPLANAPKWAYTVGGDYTHEINGSLQAKGTLGYTYRSNVFFAYADPNTVQKGYGLLNGSLTVETKDKRYRLTLWGKNLTNQHFATSIGTGFRDTSTTGAGYTQLLTSDAFRTIGVEAGVRF</sequence>
<evidence type="ECO:0000256" key="6">
    <source>
        <dbReference type="ARBA" id="ARBA00023004"/>
    </source>
</evidence>
<keyword evidence="6" id="KW-0408">Iron</keyword>
<comment type="subcellular location">
    <subcellularLocation>
        <location evidence="1 11">Cell outer membrane</location>
        <topology evidence="1 11">Multi-pass membrane protein</topology>
    </subcellularLocation>
</comment>
<evidence type="ECO:0000313" key="15">
    <source>
        <dbReference type="EMBL" id="RVU05664.1"/>
    </source>
</evidence>